<evidence type="ECO:0000313" key="1">
    <source>
        <dbReference type="EMBL" id="CAK0904727.1"/>
    </source>
</evidence>
<sequence>SHLGAPPSLSLVIAAMSACARERSLAPPDGHAQDERWHCTQCGFWNKPTNTVCGGTGPMGCKAARPETVDPFLQAQALWAAQQASANARAGGASVDPDKWVCECGFANRLINTVCGGGGPLGCKQQRPGCRPGRDQAARGVGAARTPADDGDSWTCSCGFVNSAKNVQCGGKGVLGCKKARAEQDRVLCLNMLLLSWRSIVQSYKLAGGLIWGAAG</sequence>
<dbReference type="Proteomes" id="UP001189429">
    <property type="component" value="Unassembled WGS sequence"/>
</dbReference>
<gene>
    <name evidence="1" type="ORF">PCOR1329_LOCUS80673</name>
</gene>
<evidence type="ECO:0000313" key="2">
    <source>
        <dbReference type="Proteomes" id="UP001189429"/>
    </source>
</evidence>
<feature type="non-terminal residue" evidence="1">
    <location>
        <position position="1"/>
    </location>
</feature>
<dbReference type="EMBL" id="CAUYUJ010021452">
    <property type="protein sequence ID" value="CAK0904727.1"/>
    <property type="molecule type" value="Genomic_DNA"/>
</dbReference>
<name>A0ABN9Y1J2_9DINO</name>
<reference evidence="1" key="1">
    <citation type="submission" date="2023-10" db="EMBL/GenBank/DDBJ databases">
        <authorList>
            <person name="Chen Y."/>
            <person name="Shah S."/>
            <person name="Dougan E. K."/>
            <person name="Thang M."/>
            <person name="Chan C."/>
        </authorList>
    </citation>
    <scope>NUCLEOTIDE SEQUENCE [LARGE SCALE GENOMIC DNA]</scope>
</reference>
<accession>A0ABN9Y1J2</accession>
<comment type="caution">
    <text evidence="1">The sequence shown here is derived from an EMBL/GenBank/DDBJ whole genome shotgun (WGS) entry which is preliminary data.</text>
</comment>
<evidence type="ECO:0008006" key="3">
    <source>
        <dbReference type="Google" id="ProtNLM"/>
    </source>
</evidence>
<proteinExistence type="predicted"/>
<protein>
    <recommendedName>
        <fullName evidence="3">RanBP2-type domain-containing protein</fullName>
    </recommendedName>
</protein>
<keyword evidence="2" id="KW-1185">Reference proteome</keyword>
<organism evidence="1 2">
    <name type="scientific">Prorocentrum cordatum</name>
    <dbReference type="NCBI Taxonomy" id="2364126"/>
    <lineage>
        <taxon>Eukaryota</taxon>
        <taxon>Sar</taxon>
        <taxon>Alveolata</taxon>
        <taxon>Dinophyceae</taxon>
        <taxon>Prorocentrales</taxon>
        <taxon>Prorocentraceae</taxon>
        <taxon>Prorocentrum</taxon>
    </lineage>
</organism>